<dbReference type="RefSeq" id="WP_186995573.1">
    <property type="nucleotide sequence ID" value="NZ_JACOQG010000037.1"/>
</dbReference>
<evidence type="ECO:0000313" key="2">
    <source>
        <dbReference type="EMBL" id="MBC5780967.1"/>
    </source>
</evidence>
<proteinExistence type="predicted"/>
<name>A0ABR7ILR0_9FIRM</name>
<comment type="caution">
    <text evidence="2">The sequence shown here is derived from an EMBL/GenBank/DDBJ whole genome shotgun (WGS) entry which is preliminary data.</text>
</comment>
<evidence type="ECO:0000256" key="1">
    <source>
        <dbReference type="SAM" id="Coils"/>
    </source>
</evidence>
<feature type="coiled-coil region" evidence="1">
    <location>
        <begin position="1"/>
        <end position="77"/>
    </location>
</feature>
<dbReference type="Proteomes" id="UP000649826">
    <property type="component" value="Unassembled WGS sequence"/>
</dbReference>
<accession>A0ABR7ILR0</accession>
<reference evidence="2 3" key="1">
    <citation type="submission" date="2020-08" db="EMBL/GenBank/DDBJ databases">
        <title>Genome public.</title>
        <authorList>
            <person name="Liu C."/>
            <person name="Sun Q."/>
        </authorList>
    </citation>
    <scope>NUCLEOTIDE SEQUENCE [LARGE SCALE GENOMIC DNA]</scope>
    <source>
        <strain evidence="2 3">M29</strain>
    </source>
</reference>
<protein>
    <recommendedName>
        <fullName evidence="4">DUF5082 domain-containing protein</fullName>
    </recommendedName>
</protein>
<sequence>MDACEADLKRTRKELHSQEHLKYKLGTELDNLDVLAEDYDDGYEAVQLKIDEVYDRIEILEERIRNLKKRMEAYVSGS</sequence>
<keyword evidence="1" id="KW-0175">Coiled coil</keyword>
<keyword evidence="3" id="KW-1185">Reference proteome</keyword>
<evidence type="ECO:0000313" key="3">
    <source>
        <dbReference type="Proteomes" id="UP000649826"/>
    </source>
</evidence>
<dbReference type="EMBL" id="JACOQG010000037">
    <property type="protein sequence ID" value="MBC5780967.1"/>
    <property type="molecule type" value="Genomic_DNA"/>
</dbReference>
<evidence type="ECO:0008006" key="4">
    <source>
        <dbReference type="Google" id="ProtNLM"/>
    </source>
</evidence>
<organism evidence="2 3">
    <name type="scientific">Blautia difficilis</name>
    <dbReference type="NCBI Taxonomy" id="2763027"/>
    <lineage>
        <taxon>Bacteria</taxon>
        <taxon>Bacillati</taxon>
        <taxon>Bacillota</taxon>
        <taxon>Clostridia</taxon>
        <taxon>Lachnospirales</taxon>
        <taxon>Lachnospiraceae</taxon>
        <taxon>Blautia</taxon>
    </lineage>
</organism>
<gene>
    <name evidence="2" type="ORF">H8Z82_15210</name>
</gene>